<evidence type="ECO:0000313" key="1">
    <source>
        <dbReference type="EMBL" id="KRR04224.1"/>
    </source>
</evidence>
<reference evidence="1 2" key="1">
    <citation type="submission" date="2014-03" db="EMBL/GenBank/DDBJ databases">
        <title>Bradyrhizobium valentinum sp. nov., isolated from effective nodules of Lupinus mariae-josephae, a lupine endemic of basic-lime soils in Eastern Spain.</title>
        <authorList>
            <person name="Duran D."/>
            <person name="Rey L."/>
            <person name="Navarro A."/>
            <person name="Busquets A."/>
            <person name="Imperial J."/>
            <person name="Ruiz-Argueso T."/>
        </authorList>
    </citation>
    <scope>NUCLEOTIDE SEQUENCE [LARGE SCALE GENOMIC DNA]</scope>
    <source>
        <strain evidence="1 2">LmjM3</strain>
    </source>
</reference>
<sequence length="149" mass="16709">MDLLERLGLSDLEGVTTFPGYGWLYGPYPEEETKAFLAVAAKLVAGGAPQLTVRDLHARYDNAVGDTDYGPLRDAVGDGHDIYVCWEVEGVPSRQGKLLAHAWMESRDVPWDSKATTLRLEVERALFKAEVVPKFGLRIRCLIFYKRSH</sequence>
<proteinExistence type="predicted"/>
<dbReference type="EMBL" id="LLXX01000128">
    <property type="protein sequence ID" value="KRR04224.1"/>
    <property type="molecule type" value="Genomic_DNA"/>
</dbReference>
<name>A0A0R3LGS0_9BRAD</name>
<dbReference type="Proteomes" id="UP000051913">
    <property type="component" value="Unassembled WGS sequence"/>
</dbReference>
<keyword evidence="2" id="KW-1185">Reference proteome</keyword>
<comment type="caution">
    <text evidence="1">The sequence shown here is derived from an EMBL/GenBank/DDBJ whole genome shotgun (WGS) entry which is preliminary data.</text>
</comment>
<dbReference type="AlphaFoldDB" id="A0A0R3LGS0"/>
<evidence type="ECO:0000313" key="2">
    <source>
        <dbReference type="Proteomes" id="UP000051913"/>
    </source>
</evidence>
<organism evidence="1 2">
    <name type="scientific">Bradyrhizobium valentinum</name>
    <dbReference type="NCBI Taxonomy" id="1518501"/>
    <lineage>
        <taxon>Bacteria</taxon>
        <taxon>Pseudomonadati</taxon>
        <taxon>Pseudomonadota</taxon>
        <taxon>Alphaproteobacteria</taxon>
        <taxon>Hyphomicrobiales</taxon>
        <taxon>Nitrobacteraceae</taxon>
        <taxon>Bradyrhizobium</taxon>
    </lineage>
</organism>
<protein>
    <submittedName>
        <fullName evidence="1">Uncharacterized protein</fullName>
    </submittedName>
</protein>
<accession>A0A0R3LGS0</accession>
<gene>
    <name evidence="1" type="ORF">CP49_23670</name>
</gene>